<organism evidence="8 9">
    <name type="scientific">Microcystis flos-aquae Mf_QC_C_20070823_S10D</name>
    <dbReference type="NCBI Taxonomy" id="2486236"/>
    <lineage>
        <taxon>Bacteria</taxon>
        <taxon>Bacillati</taxon>
        <taxon>Cyanobacteriota</taxon>
        <taxon>Cyanophyceae</taxon>
        <taxon>Oscillatoriophycideae</taxon>
        <taxon>Chroococcales</taxon>
        <taxon>Microcystaceae</taxon>
        <taxon>Microcystis</taxon>
    </lineage>
</organism>
<sequence length="528" mass="58387">MAKVIGIDLGTTYCAVAYLNKHGQVEIIPNREGERTTPSVVMFDEETPIVGSIAKRSAVANPNYIVQFVKRQMGNPTWEFITDEDATYKPEEISAIILKRLKEDAATFLGEEVRDAVITVPAYFNDAQRKATQDAGRIAGLNVLRIINEPTAAAIAYGLDKGEKDQTILVYDLGGGTFDVTIIKITKDSIDVLATDGDKNLGGFDWDNEIIKFLNQEFQKHGGSDLAKDATLLQDLRDKAETAKKTLSTKSKTKVFLFANGKNVSIELTLEKLQEITEHLLERTADLMEAVLEDAKLQWKNIDKTLLVGGSTKMKAVADLVEKVTGKKPSREVHPDEAVAIGAALQGALLQIKQGNMDLIELEEDSSKMMATTALTELIKVEIKDVNSHSLGVICLDSKMWNMGIEKEINSIVLAKNTPIPCKASNTYYTIQDNQKQLSVRISEGEDIDPQYVTIIGKTLLDLTPRPKGSPLEHSFEYDENGIVHVKVYDTSVKPSKFLGELKIKRESNMNEEEIKKSNQKVTDLVVG</sequence>
<evidence type="ECO:0000256" key="4">
    <source>
        <dbReference type="ARBA" id="ARBA00022840"/>
    </source>
</evidence>
<dbReference type="PROSITE" id="PS00297">
    <property type="entry name" value="HSP70_1"/>
    <property type="match status" value="1"/>
</dbReference>
<keyword evidence="2" id="KW-0597">Phosphoprotein</keyword>
<dbReference type="AlphaFoldDB" id="A0A552KQ19"/>
<evidence type="ECO:0000256" key="1">
    <source>
        <dbReference type="ARBA" id="ARBA00007381"/>
    </source>
</evidence>
<evidence type="ECO:0000256" key="2">
    <source>
        <dbReference type="ARBA" id="ARBA00022553"/>
    </source>
</evidence>
<comment type="similarity">
    <text evidence="1 7">Belongs to the heat shock protein 70 family.</text>
</comment>
<keyword evidence="5" id="KW-0346">Stress response</keyword>
<gene>
    <name evidence="8" type="ORF">EWV45_14700</name>
</gene>
<dbReference type="Pfam" id="PF00012">
    <property type="entry name" value="HSP70"/>
    <property type="match status" value="1"/>
</dbReference>
<keyword evidence="4 7" id="KW-0067">ATP-binding</keyword>
<protein>
    <recommendedName>
        <fullName evidence="10">Molecular chaperone DnaK</fullName>
    </recommendedName>
</protein>
<dbReference type="Proteomes" id="UP000315868">
    <property type="component" value="Unassembled WGS sequence"/>
</dbReference>
<accession>A0A552KQ19</accession>
<dbReference type="PROSITE" id="PS00329">
    <property type="entry name" value="HSP70_2"/>
    <property type="match status" value="1"/>
</dbReference>
<dbReference type="InterPro" id="IPR013126">
    <property type="entry name" value="Hsp_70_fam"/>
</dbReference>
<keyword evidence="3 7" id="KW-0547">Nucleotide-binding</keyword>
<proteinExistence type="inferred from homology"/>
<dbReference type="EMBL" id="SFAM01000133">
    <property type="protein sequence ID" value="TRV09925.1"/>
    <property type="molecule type" value="Genomic_DNA"/>
</dbReference>
<reference evidence="8 9" key="1">
    <citation type="submission" date="2019-01" db="EMBL/GenBank/DDBJ databases">
        <title>Coherence of Microcystis species and biogeography revealed through population genomics.</title>
        <authorList>
            <person name="Perez-Carrascal O.M."/>
            <person name="Terrat Y."/>
            <person name="Giani A."/>
            <person name="Fortin N."/>
            <person name="Tromas N."/>
            <person name="Shapiro B.J."/>
        </authorList>
    </citation>
    <scope>NUCLEOTIDE SEQUENCE [LARGE SCALE GENOMIC DNA]</scope>
    <source>
        <strain evidence="8">Mf_QC_C_20070823_S10D</strain>
    </source>
</reference>
<dbReference type="GO" id="GO:0005524">
    <property type="term" value="F:ATP binding"/>
    <property type="evidence" value="ECO:0007669"/>
    <property type="project" value="UniProtKB-KW"/>
</dbReference>
<evidence type="ECO:0000256" key="5">
    <source>
        <dbReference type="ARBA" id="ARBA00023016"/>
    </source>
</evidence>
<dbReference type="InterPro" id="IPR018181">
    <property type="entry name" value="Heat_shock_70_CS"/>
</dbReference>
<evidence type="ECO:0000256" key="7">
    <source>
        <dbReference type="RuleBase" id="RU003322"/>
    </source>
</evidence>
<comment type="caution">
    <text evidence="8">The sequence shown here is derived from an EMBL/GenBank/DDBJ whole genome shotgun (WGS) entry which is preliminary data.</text>
</comment>
<dbReference type="Gene3D" id="3.90.640.10">
    <property type="entry name" value="Actin, Chain A, domain 4"/>
    <property type="match status" value="1"/>
</dbReference>
<dbReference type="InterPro" id="IPR043129">
    <property type="entry name" value="ATPase_NBD"/>
</dbReference>
<dbReference type="PANTHER" id="PTHR19375">
    <property type="entry name" value="HEAT SHOCK PROTEIN 70KDA"/>
    <property type="match status" value="1"/>
</dbReference>
<dbReference type="PRINTS" id="PR00301">
    <property type="entry name" value="HEATSHOCK70"/>
</dbReference>
<dbReference type="GO" id="GO:0140662">
    <property type="term" value="F:ATP-dependent protein folding chaperone"/>
    <property type="evidence" value="ECO:0007669"/>
    <property type="project" value="InterPro"/>
</dbReference>
<evidence type="ECO:0000256" key="6">
    <source>
        <dbReference type="ARBA" id="ARBA00023186"/>
    </source>
</evidence>
<name>A0A552KQ19_9CHRO</name>
<evidence type="ECO:0008006" key="10">
    <source>
        <dbReference type="Google" id="ProtNLM"/>
    </source>
</evidence>
<evidence type="ECO:0000313" key="9">
    <source>
        <dbReference type="Proteomes" id="UP000315868"/>
    </source>
</evidence>
<dbReference type="Gene3D" id="3.30.420.40">
    <property type="match status" value="3"/>
</dbReference>
<dbReference type="Gene3D" id="2.60.34.10">
    <property type="entry name" value="Substrate Binding Domain Of DNAk, Chain A, domain 1"/>
    <property type="match status" value="1"/>
</dbReference>
<keyword evidence="6" id="KW-0143">Chaperone</keyword>
<dbReference type="SUPFAM" id="SSF100920">
    <property type="entry name" value="Heat shock protein 70kD (HSP70), peptide-binding domain"/>
    <property type="match status" value="1"/>
</dbReference>
<evidence type="ECO:0000313" key="8">
    <source>
        <dbReference type="EMBL" id="TRV09925.1"/>
    </source>
</evidence>
<evidence type="ECO:0000256" key="3">
    <source>
        <dbReference type="ARBA" id="ARBA00022741"/>
    </source>
</evidence>
<dbReference type="SUPFAM" id="SSF53067">
    <property type="entry name" value="Actin-like ATPase domain"/>
    <property type="match status" value="2"/>
</dbReference>
<dbReference type="InterPro" id="IPR029047">
    <property type="entry name" value="HSP70_peptide-bd_sf"/>
</dbReference>
<dbReference type="FunFam" id="3.90.640.10:FF:000003">
    <property type="entry name" value="Molecular chaperone DnaK"/>
    <property type="match status" value="1"/>
</dbReference>
<dbReference type="FunFam" id="3.30.420.40:FF:000071">
    <property type="entry name" value="Molecular chaperone DnaK"/>
    <property type="match status" value="1"/>
</dbReference>